<evidence type="ECO:0008006" key="4">
    <source>
        <dbReference type="Google" id="ProtNLM"/>
    </source>
</evidence>
<dbReference type="CDD" id="cd07067">
    <property type="entry name" value="HP_PGM_like"/>
    <property type="match status" value="1"/>
</dbReference>
<proteinExistence type="predicted"/>
<dbReference type="SUPFAM" id="SSF53254">
    <property type="entry name" value="Phosphoglycerate mutase-like"/>
    <property type="match status" value="1"/>
</dbReference>
<organism evidence="2 3">
    <name type="scientific">Diploscapter pachys</name>
    <dbReference type="NCBI Taxonomy" id="2018661"/>
    <lineage>
        <taxon>Eukaryota</taxon>
        <taxon>Metazoa</taxon>
        <taxon>Ecdysozoa</taxon>
        <taxon>Nematoda</taxon>
        <taxon>Chromadorea</taxon>
        <taxon>Rhabditida</taxon>
        <taxon>Rhabditina</taxon>
        <taxon>Rhabditomorpha</taxon>
        <taxon>Rhabditoidea</taxon>
        <taxon>Rhabditidae</taxon>
        <taxon>Diploscapter</taxon>
    </lineage>
</organism>
<reference evidence="2 3" key="1">
    <citation type="journal article" date="2017" name="Curr. Biol.">
        <title>Genome architecture and evolution of a unichromosomal asexual nematode.</title>
        <authorList>
            <person name="Fradin H."/>
            <person name="Zegar C."/>
            <person name="Gutwein M."/>
            <person name="Lucas J."/>
            <person name="Kovtun M."/>
            <person name="Corcoran D."/>
            <person name="Baugh L.R."/>
            <person name="Kiontke K."/>
            <person name="Gunsalus K."/>
            <person name="Fitch D.H."/>
            <person name="Piano F."/>
        </authorList>
    </citation>
    <scope>NUCLEOTIDE SEQUENCE [LARGE SCALE GENOMIC DNA]</scope>
    <source>
        <strain evidence="2">PF1309</strain>
    </source>
</reference>
<dbReference type="AlphaFoldDB" id="A0A2A2KDJ9"/>
<dbReference type="EMBL" id="LIAE01008883">
    <property type="protein sequence ID" value="PAV71997.1"/>
    <property type="molecule type" value="Genomic_DNA"/>
</dbReference>
<dbReference type="PANTHER" id="PTHR47623">
    <property type="entry name" value="OS09G0287300 PROTEIN"/>
    <property type="match status" value="1"/>
</dbReference>
<dbReference type="Proteomes" id="UP000218231">
    <property type="component" value="Unassembled WGS sequence"/>
</dbReference>
<keyword evidence="3" id="KW-1185">Reference proteome</keyword>
<dbReference type="InterPro" id="IPR013078">
    <property type="entry name" value="His_Pase_superF_clade-1"/>
</dbReference>
<dbReference type="Gene3D" id="3.40.50.1240">
    <property type="entry name" value="Phosphoglycerate mutase-like"/>
    <property type="match status" value="1"/>
</dbReference>
<dbReference type="SMART" id="SM00855">
    <property type="entry name" value="PGAM"/>
    <property type="match status" value="1"/>
</dbReference>
<accession>A0A2A2KDJ9</accession>
<dbReference type="PANTHER" id="PTHR47623:SF1">
    <property type="entry name" value="OS09G0287300 PROTEIN"/>
    <property type="match status" value="1"/>
</dbReference>
<evidence type="ECO:0000256" key="1">
    <source>
        <dbReference type="PIRSR" id="PIRSR613078-2"/>
    </source>
</evidence>
<feature type="binding site" evidence="1">
    <location>
        <position position="105"/>
    </location>
    <ligand>
        <name>substrate</name>
    </ligand>
</feature>
<evidence type="ECO:0000313" key="3">
    <source>
        <dbReference type="Proteomes" id="UP000218231"/>
    </source>
</evidence>
<gene>
    <name evidence="2" type="ORF">WR25_07202</name>
</gene>
<dbReference type="InterPro" id="IPR029033">
    <property type="entry name" value="His_PPase_superfam"/>
</dbReference>
<evidence type="ECO:0000313" key="2">
    <source>
        <dbReference type="EMBL" id="PAV71997.1"/>
    </source>
</evidence>
<name>A0A2A2KDJ9_9BILA</name>
<comment type="caution">
    <text evidence="2">The sequence shown here is derived from an EMBL/GenBank/DDBJ whole genome shotgun (WGS) entry which is preliminary data.</text>
</comment>
<protein>
    <recommendedName>
        <fullName evidence="4">Phosphohistidine phosphatase SixA</fullName>
    </recommendedName>
</protein>
<dbReference type="OrthoDB" id="354304at2759"/>
<sequence length="226" mass="24983">MLSAAMPSRLLAAFPPGVAVTRVTLDEAVARVAARIGAHRGRGRRRRLKTLTLLRHAKSGWDDPVARDFDRPLNDKGRRAAQTMGRHMRDEGLVFDHIVASPAVRVMETLDAIASGYGRKLEPVWERRIYLASAATLLDVVHELPDQAQRVLMVGHNPGLEDLAMLLVPFGGGALRDRLEEKYPTATLAEMATGAECWRAVAEGQARLDRYVRPRDLDPALGPDER</sequence>
<dbReference type="Pfam" id="PF00300">
    <property type="entry name" value="His_Phos_1"/>
    <property type="match status" value="1"/>
</dbReference>
<dbReference type="GO" id="GO:0016791">
    <property type="term" value="F:phosphatase activity"/>
    <property type="evidence" value="ECO:0007669"/>
    <property type="project" value="UniProtKB-ARBA"/>
</dbReference>